<dbReference type="Proteomes" id="UP000549343">
    <property type="component" value="Unassembled WGS sequence"/>
</dbReference>
<evidence type="ECO:0000256" key="1">
    <source>
        <dbReference type="SAM" id="MobiDB-lite"/>
    </source>
</evidence>
<comment type="caution">
    <text evidence="3">The sequence shown here is derived from an EMBL/GenBank/DDBJ whole genome shotgun (WGS) entry which is preliminary data.</text>
</comment>
<dbReference type="Proteomes" id="UP001501427">
    <property type="component" value="Unassembled WGS sequence"/>
</dbReference>
<evidence type="ECO:0000313" key="5">
    <source>
        <dbReference type="Proteomes" id="UP001501427"/>
    </source>
</evidence>
<dbReference type="EMBL" id="JACHMV010000001">
    <property type="protein sequence ID" value="MBB4773583.1"/>
    <property type="molecule type" value="Genomic_DNA"/>
</dbReference>
<proteinExistence type="predicted"/>
<name>A0A7W7IBB4_9ACTN</name>
<keyword evidence="5" id="KW-1185">Reference proteome</keyword>
<feature type="region of interest" description="Disordered" evidence="1">
    <location>
        <begin position="1"/>
        <end position="41"/>
    </location>
</feature>
<reference evidence="2" key="3">
    <citation type="submission" date="2023-12" db="EMBL/GenBank/DDBJ databases">
        <authorList>
            <person name="Sun Q."/>
            <person name="Inoue M."/>
        </authorList>
    </citation>
    <scope>NUCLEOTIDE SEQUENCE</scope>
    <source>
        <strain evidence="2">JCM 10667</strain>
    </source>
</reference>
<protein>
    <recommendedName>
        <fullName evidence="6">Endonuclease/exonuclease/phosphatase domain-containing protein</fullName>
    </recommendedName>
</protein>
<organism evidence="3 4">
    <name type="scientific">Actinomadura livida</name>
    <dbReference type="NCBI Taxonomy" id="79909"/>
    <lineage>
        <taxon>Bacteria</taxon>
        <taxon>Bacillati</taxon>
        <taxon>Actinomycetota</taxon>
        <taxon>Actinomycetes</taxon>
        <taxon>Streptosporangiales</taxon>
        <taxon>Thermomonosporaceae</taxon>
        <taxon>Actinomadura</taxon>
    </lineage>
</organism>
<evidence type="ECO:0000313" key="2">
    <source>
        <dbReference type="EMBL" id="GAA0563056.1"/>
    </source>
</evidence>
<gene>
    <name evidence="3" type="ORF">F4557_002001</name>
    <name evidence="2" type="ORF">GCM10009546_26610</name>
</gene>
<dbReference type="EMBL" id="BAAAHD010000023">
    <property type="protein sequence ID" value="GAA0563056.1"/>
    <property type="molecule type" value="Genomic_DNA"/>
</dbReference>
<evidence type="ECO:0008006" key="6">
    <source>
        <dbReference type="Google" id="ProtNLM"/>
    </source>
</evidence>
<dbReference type="AlphaFoldDB" id="A0A7W7IBB4"/>
<reference evidence="3 4" key="2">
    <citation type="submission" date="2020-08" db="EMBL/GenBank/DDBJ databases">
        <title>Sequencing the genomes of 1000 actinobacteria strains.</title>
        <authorList>
            <person name="Klenk H.-P."/>
        </authorList>
    </citation>
    <scope>NUCLEOTIDE SEQUENCE [LARGE SCALE GENOMIC DNA]</scope>
    <source>
        <strain evidence="3 4">DSM 44772</strain>
    </source>
</reference>
<sequence length="41" mass="4566">MRKGLPLRADRYPGPHFPGVGRDHPKSSDHCPVAMTLTRPN</sequence>
<accession>A0A7W7IBB4</accession>
<reference evidence="2 5" key="1">
    <citation type="journal article" date="2019" name="Int. J. Syst. Evol. Microbiol.">
        <title>The Global Catalogue of Microorganisms (GCM) 10K type strain sequencing project: providing services to taxonomists for standard genome sequencing and annotation.</title>
        <authorList>
            <consortium name="The Broad Institute Genomics Platform"/>
            <consortium name="The Broad Institute Genome Sequencing Center for Infectious Disease"/>
            <person name="Wu L."/>
            <person name="Ma J."/>
        </authorList>
    </citation>
    <scope>NUCLEOTIDE SEQUENCE [LARGE SCALE GENOMIC DNA]</scope>
    <source>
        <strain evidence="2 5">JCM 10667</strain>
    </source>
</reference>
<dbReference type="RefSeq" id="WP_268248545.1">
    <property type="nucleotide sequence ID" value="NZ_BAAAHD010000023.1"/>
</dbReference>
<evidence type="ECO:0000313" key="3">
    <source>
        <dbReference type="EMBL" id="MBB4773583.1"/>
    </source>
</evidence>
<evidence type="ECO:0000313" key="4">
    <source>
        <dbReference type="Proteomes" id="UP000549343"/>
    </source>
</evidence>